<evidence type="ECO:0000313" key="10">
    <source>
        <dbReference type="Proteomes" id="UP001153712"/>
    </source>
</evidence>
<keyword evidence="6" id="KW-0175">Coiled coil</keyword>
<dbReference type="OrthoDB" id="1602884at2759"/>
<organism evidence="9 10">
    <name type="scientific">Phyllotreta striolata</name>
    <name type="common">Striped flea beetle</name>
    <name type="synonym">Crioceris striolata</name>
    <dbReference type="NCBI Taxonomy" id="444603"/>
    <lineage>
        <taxon>Eukaryota</taxon>
        <taxon>Metazoa</taxon>
        <taxon>Ecdysozoa</taxon>
        <taxon>Arthropoda</taxon>
        <taxon>Hexapoda</taxon>
        <taxon>Insecta</taxon>
        <taxon>Pterygota</taxon>
        <taxon>Neoptera</taxon>
        <taxon>Endopterygota</taxon>
        <taxon>Coleoptera</taxon>
        <taxon>Polyphaga</taxon>
        <taxon>Cucujiformia</taxon>
        <taxon>Chrysomeloidea</taxon>
        <taxon>Chrysomelidae</taxon>
        <taxon>Galerucinae</taxon>
        <taxon>Alticini</taxon>
        <taxon>Phyllotreta</taxon>
    </lineage>
</organism>
<dbReference type="InterPro" id="IPR036322">
    <property type="entry name" value="WD40_repeat_dom_sf"/>
</dbReference>
<dbReference type="Gene3D" id="2.130.10.10">
    <property type="entry name" value="YVTN repeat-like/Quinoprotein amine dehydrogenase"/>
    <property type="match status" value="2"/>
</dbReference>
<evidence type="ECO:0000313" key="9">
    <source>
        <dbReference type="EMBL" id="CAG9860742.1"/>
    </source>
</evidence>
<evidence type="ECO:0000256" key="3">
    <source>
        <dbReference type="ARBA" id="ARBA00022737"/>
    </source>
</evidence>
<keyword evidence="4" id="KW-0648">Protein biosynthesis</keyword>
<dbReference type="PANTHER" id="PTHR44414:SF1">
    <property type="entry name" value="PROTEIN NEDD1"/>
    <property type="match status" value="1"/>
</dbReference>
<dbReference type="InterPro" id="IPR015943">
    <property type="entry name" value="WD40/YVTN_repeat-like_dom_sf"/>
</dbReference>
<dbReference type="Proteomes" id="UP001153712">
    <property type="component" value="Chromosome 3"/>
</dbReference>
<dbReference type="GO" id="GO:0005814">
    <property type="term" value="C:centriole"/>
    <property type="evidence" value="ECO:0007669"/>
    <property type="project" value="TreeGrafter"/>
</dbReference>
<evidence type="ECO:0000259" key="8">
    <source>
        <dbReference type="Pfam" id="PF08662"/>
    </source>
</evidence>
<dbReference type="SMART" id="SM00320">
    <property type="entry name" value="WD40"/>
    <property type="match status" value="6"/>
</dbReference>
<keyword evidence="3" id="KW-0677">Repeat</keyword>
<feature type="domain" description="Translation initiation factor beta propellor-like" evidence="8">
    <location>
        <begin position="127"/>
        <end position="262"/>
    </location>
</feature>
<dbReference type="GO" id="GO:0005813">
    <property type="term" value="C:centrosome"/>
    <property type="evidence" value="ECO:0007669"/>
    <property type="project" value="TreeGrafter"/>
</dbReference>
<dbReference type="GO" id="GO:0000278">
    <property type="term" value="P:mitotic cell cycle"/>
    <property type="evidence" value="ECO:0007669"/>
    <property type="project" value="TreeGrafter"/>
</dbReference>
<dbReference type="EMBL" id="OU900096">
    <property type="protein sequence ID" value="CAG9860742.1"/>
    <property type="molecule type" value="Genomic_DNA"/>
</dbReference>
<dbReference type="PROSITE" id="PS50082">
    <property type="entry name" value="WD_REPEATS_2"/>
    <property type="match status" value="1"/>
</dbReference>
<dbReference type="GO" id="GO:0000922">
    <property type="term" value="C:spindle pole"/>
    <property type="evidence" value="ECO:0007669"/>
    <property type="project" value="TreeGrafter"/>
</dbReference>
<reference evidence="9" key="1">
    <citation type="submission" date="2022-01" db="EMBL/GenBank/DDBJ databases">
        <authorList>
            <person name="King R."/>
        </authorList>
    </citation>
    <scope>NUCLEOTIDE SEQUENCE</scope>
</reference>
<accession>A0A9N9XNA2</accession>
<dbReference type="Pfam" id="PF08662">
    <property type="entry name" value="eIF2A"/>
    <property type="match status" value="1"/>
</dbReference>
<evidence type="ECO:0000256" key="1">
    <source>
        <dbReference type="ARBA" id="ARBA00022540"/>
    </source>
</evidence>
<protein>
    <recommendedName>
        <fullName evidence="8">Translation initiation factor beta propellor-like domain-containing protein</fullName>
    </recommendedName>
</protein>
<evidence type="ECO:0000256" key="7">
    <source>
        <dbReference type="SAM" id="MobiDB-lite"/>
    </source>
</evidence>
<feature type="region of interest" description="Disordered" evidence="7">
    <location>
        <begin position="302"/>
        <end position="331"/>
    </location>
</feature>
<dbReference type="GO" id="GO:0007020">
    <property type="term" value="P:microtubule nucleation"/>
    <property type="evidence" value="ECO:0007669"/>
    <property type="project" value="TreeGrafter"/>
</dbReference>
<feature type="coiled-coil region" evidence="6">
    <location>
        <begin position="496"/>
        <end position="523"/>
    </location>
</feature>
<dbReference type="InterPro" id="IPR001680">
    <property type="entry name" value="WD40_rpt"/>
</dbReference>
<name>A0A9N9XNA2_PHYSR</name>
<dbReference type="InterPro" id="IPR013979">
    <property type="entry name" value="TIF_beta_prop-like"/>
</dbReference>
<keyword evidence="2 5" id="KW-0853">WD repeat</keyword>
<keyword evidence="10" id="KW-1185">Reference proteome</keyword>
<feature type="compositionally biased region" description="Polar residues" evidence="7">
    <location>
        <begin position="411"/>
        <end position="422"/>
    </location>
</feature>
<dbReference type="InterPro" id="IPR052818">
    <property type="entry name" value="NEDD1_Spindle_Assembly"/>
</dbReference>
<keyword evidence="1" id="KW-0396">Initiation factor</keyword>
<evidence type="ECO:0000256" key="4">
    <source>
        <dbReference type="ARBA" id="ARBA00022917"/>
    </source>
</evidence>
<feature type="compositionally biased region" description="Low complexity" evidence="7">
    <location>
        <begin position="303"/>
        <end position="314"/>
    </location>
</feature>
<dbReference type="GO" id="GO:0005737">
    <property type="term" value="C:cytoplasm"/>
    <property type="evidence" value="ECO:0007669"/>
    <property type="project" value="TreeGrafter"/>
</dbReference>
<dbReference type="SUPFAM" id="SSF50978">
    <property type="entry name" value="WD40 repeat-like"/>
    <property type="match status" value="1"/>
</dbReference>
<evidence type="ECO:0000256" key="5">
    <source>
        <dbReference type="PROSITE-ProRule" id="PRU00221"/>
    </source>
</evidence>
<evidence type="ECO:0000256" key="6">
    <source>
        <dbReference type="SAM" id="Coils"/>
    </source>
</evidence>
<feature type="repeat" description="WD" evidence="5">
    <location>
        <begin position="196"/>
        <end position="238"/>
    </location>
</feature>
<dbReference type="AlphaFoldDB" id="A0A9N9XNA2"/>
<sequence length="524" mass="57768">MYIASVSSTIKFHEFPKGEVVYNYHPGNSEGPIRTISWSKDGNWLSVVPYSGPTEIVSVKGELRLLKTINEITEPTSSCFQNTTKKYIGIGTKGGSVLVYDIKSQNVKKRFSSAAGPVKHIAFTAKDTHCAVACKKDVLVYNNVTNSPPARLAVPRSTNVTCLKTNMLKRNFVMAGSDEGVLVVWDINVNSQVFCLEAHQAPVNSLAFSPVNRDLVLTAGADRHFCFYDIIDNKRVGHVTVDNCVTAVDFSPDGVYFITACQNGQMLTYDSRNINQPVHSVHAHNSSIKQVAFQRAETNQNASTYSISTSSSMSNRRRSSTRSNRNSYTEQTDLSGWLALQPVSQNDGTVYSNDSKDSFFAALGIDKHLAEGSIKAESNPVVQEAQKSALVTSGVCAVEAEGSPMAVRKPFSSTPKVPSTSKGEAAAEAPSSSEIKAIVRESFNEELKHVLRDYVNEGLAKLTNDLKEAFEFENARSVYQLRATLTEIHVANLRDFFKMEEHLKELQEEVRSLQDQLHNLCPNF</sequence>
<gene>
    <name evidence="9" type="ORF">PHYEVI_LOCUS7091</name>
</gene>
<proteinExistence type="predicted"/>
<dbReference type="GO" id="GO:0043015">
    <property type="term" value="F:gamma-tubulin binding"/>
    <property type="evidence" value="ECO:0007669"/>
    <property type="project" value="TreeGrafter"/>
</dbReference>
<dbReference type="PANTHER" id="PTHR44414">
    <property type="entry name" value="PROTEIN NEDD1"/>
    <property type="match status" value="1"/>
</dbReference>
<evidence type="ECO:0000256" key="2">
    <source>
        <dbReference type="ARBA" id="ARBA00022574"/>
    </source>
</evidence>
<dbReference type="GO" id="GO:0036064">
    <property type="term" value="C:ciliary basal body"/>
    <property type="evidence" value="ECO:0007669"/>
    <property type="project" value="TreeGrafter"/>
</dbReference>
<feature type="region of interest" description="Disordered" evidence="7">
    <location>
        <begin position="407"/>
        <end position="431"/>
    </location>
</feature>